<comment type="caution">
    <text evidence="1">The sequence shown here is derived from an EMBL/GenBank/DDBJ whole genome shotgun (WGS) entry which is preliminary data.</text>
</comment>
<accession>A0A2A6FNV9</accession>
<organism evidence="1 2">
    <name type="scientific">Candidatus Lumbricidiphila eiseniae</name>
    <dbReference type="NCBI Taxonomy" id="1969409"/>
    <lineage>
        <taxon>Bacteria</taxon>
        <taxon>Bacillati</taxon>
        <taxon>Actinomycetota</taxon>
        <taxon>Actinomycetes</taxon>
        <taxon>Micrococcales</taxon>
        <taxon>Microbacteriaceae</taxon>
        <taxon>Candidatus Lumbricidiphila</taxon>
    </lineage>
</organism>
<protein>
    <submittedName>
        <fullName evidence="1">Uncharacterized protein</fullName>
    </submittedName>
</protein>
<evidence type="ECO:0000313" key="1">
    <source>
        <dbReference type="EMBL" id="PDQ34574.1"/>
    </source>
</evidence>
<gene>
    <name evidence="1" type="ORF">B5766_10300</name>
</gene>
<dbReference type="Proteomes" id="UP000219994">
    <property type="component" value="Unassembled WGS sequence"/>
</dbReference>
<proteinExistence type="predicted"/>
<name>A0A2A6FNV9_9MICO</name>
<dbReference type="AlphaFoldDB" id="A0A2A6FNV9"/>
<dbReference type="EMBL" id="NAEP01000050">
    <property type="protein sequence ID" value="PDQ34574.1"/>
    <property type="molecule type" value="Genomic_DNA"/>
</dbReference>
<reference evidence="2" key="1">
    <citation type="submission" date="2017-03" db="EMBL/GenBank/DDBJ databases">
        <authorList>
            <person name="Lund M.B."/>
        </authorList>
    </citation>
    <scope>NUCLEOTIDE SEQUENCE [LARGE SCALE GENOMIC DNA]</scope>
</reference>
<sequence>MTLTTPSLETRISLLQDQIDALRAEIHHSEQAPARAQLRLRLTTLLESPSADKLHALGAINLARGEGHLGRPNNNDVPENMSFVIGMFLREIDTYLPTAMCSSSQWRPLIPLAIETNRDRDLHRLDTLLEWFWGTAVPRFALLDLGGSGDAWFKASTLRTRPAMRAACRVIYSHSTAMYSFDYALELSRRAHKCTYLGVIAHHSAYSTSALLGGVAAIMETAHRHGVQFEWDDLHPVHLYQQMLTA</sequence>
<evidence type="ECO:0000313" key="2">
    <source>
        <dbReference type="Proteomes" id="UP000219994"/>
    </source>
</evidence>